<dbReference type="GO" id="GO:0055037">
    <property type="term" value="C:recycling endosome"/>
    <property type="evidence" value="ECO:0000318"/>
    <property type="project" value="GO_Central"/>
</dbReference>
<dbReference type="PANTHER" id="PTHR10110:SF187">
    <property type="entry name" value="SODIUM_HYDROGEN EXCHANGER"/>
    <property type="match status" value="1"/>
</dbReference>
<feature type="transmembrane region" description="Helical" evidence="10">
    <location>
        <begin position="235"/>
        <end position="252"/>
    </location>
</feature>
<dbReference type="FunCoup" id="A9UXI3">
    <property type="interactions" value="650"/>
</dbReference>
<dbReference type="eggNOG" id="KOG1965">
    <property type="taxonomic scope" value="Eukaryota"/>
</dbReference>
<dbReference type="GO" id="GO:0071805">
    <property type="term" value="P:potassium ion transmembrane transport"/>
    <property type="evidence" value="ECO:0000318"/>
    <property type="project" value="GO_Central"/>
</dbReference>
<dbReference type="EMBL" id="CH991549">
    <property type="protein sequence ID" value="EDQ89848.1"/>
    <property type="molecule type" value="Genomic_DNA"/>
</dbReference>
<dbReference type="NCBIfam" id="TIGR00840">
    <property type="entry name" value="b_cpa1"/>
    <property type="match status" value="1"/>
</dbReference>
<keyword evidence="4 10" id="KW-1133">Transmembrane helix</keyword>
<evidence type="ECO:0000256" key="9">
    <source>
        <dbReference type="RuleBase" id="RU003722"/>
    </source>
</evidence>
<protein>
    <recommendedName>
        <fullName evidence="9">Sodium/hydrogen exchanger</fullName>
    </recommendedName>
</protein>
<dbReference type="Pfam" id="PF00999">
    <property type="entry name" value="Na_H_Exchanger"/>
    <property type="match status" value="1"/>
</dbReference>
<keyword evidence="9" id="KW-0050">Antiport</keyword>
<comment type="similarity">
    <text evidence="9">Belongs to the monovalent cation:proton antiporter 1 (CPA1) transporter (TC 2.A.36) family.</text>
</comment>
<dbReference type="STRING" id="81824.A9UXI3"/>
<dbReference type="GO" id="GO:0015386">
    <property type="term" value="F:potassium:proton antiporter activity"/>
    <property type="evidence" value="ECO:0000318"/>
    <property type="project" value="GO_Central"/>
</dbReference>
<dbReference type="RefSeq" id="XP_001745270.1">
    <property type="nucleotide sequence ID" value="XM_001745218.1"/>
</dbReference>
<reference evidence="12 13" key="1">
    <citation type="journal article" date="2008" name="Nature">
        <title>The genome of the choanoflagellate Monosiga brevicollis and the origin of metazoans.</title>
        <authorList>
            <consortium name="JGI Sequencing"/>
            <person name="King N."/>
            <person name="Westbrook M.J."/>
            <person name="Young S.L."/>
            <person name="Kuo A."/>
            <person name="Abedin M."/>
            <person name="Chapman J."/>
            <person name="Fairclough S."/>
            <person name="Hellsten U."/>
            <person name="Isogai Y."/>
            <person name="Letunic I."/>
            <person name="Marr M."/>
            <person name="Pincus D."/>
            <person name="Putnam N."/>
            <person name="Rokas A."/>
            <person name="Wright K.J."/>
            <person name="Zuzow R."/>
            <person name="Dirks W."/>
            <person name="Good M."/>
            <person name="Goodstein D."/>
            <person name="Lemons D."/>
            <person name="Li W."/>
            <person name="Lyons J.B."/>
            <person name="Morris A."/>
            <person name="Nichols S."/>
            <person name="Richter D.J."/>
            <person name="Salamov A."/>
            <person name="Bork P."/>
            <person name="Lim W.A."/>
            <person name="Manning G."/>
            <person name="Miller W.T."/>
            <person name="McGinnis W."/>
            <person name="Shapiro H."/>
            <person name="Tjian R."/>
            <person name="Grigoriev I.V."/>
            <person name="Rokhsar D."/>
        </authorList>
    </citation>
    <scope>NUCLEOTIDE SEQUENCE [LARGE SCALE GENOMIC DNA]</scope>
    <source>
        <strain evidence="13">MX1 / ATCC 50154</strain>
    </source>
</reference>
<name>A9UXI3_MONBE</name>
<dbReference type="GO" id="GO:0005886">
    <property type="term" value="C:plasma membrane"/>
    <property type="evidence" value="ECO:0000318"/>
    <property type="project" value="GO_Central"/>
</dbReference>
<dbReference type="Proteomes" id="UP000001357">
    <property type="component" value="Unassembled WGS sequence"/>
</dbReference>
<keyword evidence="5" id="KW-0915">Sodium</keyword>
<evidence type="ECO:0000313" key="13">
    <source>
        <dbReference type="Proteomes" id="UP000001357"/>
    </source>
</evidence>
<feature type="domain" description="Cation/H+ exchanger transmembrane" evidence="11">
    <location>
        <begin position="2"/>
        <end position="350"/>
    </location>
</feature>
<dbReference type="InterPro" id="IPR006153">
    <property type="entry name" value="Cation/H_exchanger_TM"/>
</dbReference>
<evidence type="ECO:0000256" key="10">
    <source>
        <dbReference type="SAM" id="Phobius"/>
    </source>
</evidence>
<dbReference type="PANTHER" id="PTHR10110">
    <property type="entry name" value="SODIUM/HYDROGEN EXCHANGER"/>
    <property type="match status" value="1"/>
</dbReference>
<gene>
    <name evidence="12" type="ORF">MONBRDRAFT_16608</name>
</gene>
<evidence type="ECO:0000256" key="7">
    <source>
        <dbReference type="ARBA" id="ARBA00023136"/>
    </source>
</evidence>
<evidence type="ECO:0000259" key="11">
    <source>
        <dbReference type="Pfam" id="PF00999"/>
    </source>
</evidence>
<dbReference type="InterPro" id="IPR018422">
    <property type="entry name" value="Cation/H_exchanger_CPA1"/>
</dbReference>
<accession>A9UXI3</accession>
<evidence type="ECO:0000256" key="4">
    <source>
        <dbReference type="ARBA" id="ARBA00022989"/>
    </source>
</evidence>
<dbReference type="PRINTS" id="PR01084">
    <property type="entry name" value="NAHEXCHNGR"/>
</dbReference>
<evidence type="ECO:0000256" key="1">
    <source>
        <dbReference type="ARBA" id="ARBA00004141"/>
    </source>
</evidence>
<organism evidence="12 13">
    <name type="scientific">Monosiga brevicollis</name>
    <name type="common">Choanoflagellate</name>
    <dbReference type="NCBI Taxonomy" id="81824"/>
    <lineage>
        <taxon>Eukaryota</taxon>
        <taxon>Choanoflagellata</taxon>
        <taxon>Craspedida</taxon>
        <taxon>Salpingoecidae</taxon>
        <taxon>Monosiga</taxon>
    </lineage>
</organism>
<dbReference type="KEGG" id="mbr:MONBRDRAFT_16608"/>
<evidence type="ECO:0000256" key="3">
    <source>
        <dbReference type="ARBA" id="ARBA00022692"/>
    </source>
</evidence>
<feature type="non-terminal residue" evidence="12">
    <location>
        <position position="1"/>
    </location>
</feature>
<feature type="transmembrane region" description="Helical" evidence="10">
    <location>
        <begin position="294"/>
        <end position="315"/>
    </location>
</feature>
<dbReference type="GO" id="GO:0015385">
    <property type="term" value="F:sodium:proton antiporter activity"/>
    <property type="evidence" value="ECO:0000318"/>
    <property type="project" value="GO_Central"/>
</dbReference>
<keyword evidence="3 9" id="KW-0812">Transmembrane</keyword>
<evidence type="ECO:0000313" key="12">
    <source>
        <dbReference type="EMBL" id="EDQ89848.1"/>
    </source>
</evidence>
<dbReference type="InterPro" id="IPR004709">
    <property type="entry name" value="NaH_exchanger"/>
</dbReference>
<dbReference type="OMA" id="RHTMSEH"/>
<dbReference type="GeneID" id="5890716"/>
<feature type="transmembrane region" description="Helical" evidence="10">
    <location>
        <begin position="71"/>
        <end position="89"/>
    </location>
</feature>
<keyword evidence="7 10" id="KW-0472">Membrane</keyword>
<feature type="transmembrane region" description="Helical" evidence="10">
    <location>
        <begin position="172"/>
        <end position="191"/>
    </location>
</feature>
<keyword evidence="13" id="KW-1185">Reference proteome</keyword>
<keyword evidence="2 9" id="KW-0813">Transport</keyword>
<dbReference type="Gene3D" id="6.10.140.1330">
    <property type="match status" value="1"/>
</dbReference>
<evidence type="ECO:0000256" key="8">
    <source>
        <dbReference type="ARBA" id="ARBA00023201"/>
    </source>
</evidence>
<evidence type="ECO:0000256" key="2">
    <source>
        <dbReference type="ARBA" id="ARBA00022448"/>
    </source>
</evidence>
<comment type="subcellular location">
    <subcellularLocation>
        <location evidence="1">Membrane</location>
        <topology evidence="1">Multi-pass membrane protein</topology>
    </subcellularLocation>
</comment>
<dbReference type="InParanoid" id="A9UXI3"/>
<sequence>FDSEIFFYVLLPPIIFFAGYDLKQKHFFRNIGAILTYAFMGTAITAFMTGGMIYAYVQSSESNPLTTTDCFLFGSLISATDPVTVLAIFSDLGVDDRLYSIVFGESVLNDAVAIVMYRSVSEFRPELGNSVTFGRILYSLWVFLLIFCGSLACGALVGMISSIFFKFSNIRAFPLLESAVFVIFSYCSFLFGEGFGLSGVVSILFCGISQAHYTYPTLSHEARARTRQLFELINFLAENFLFSYVGLNVFTYRWDAGFITYALFTVLLSRAVEVLLLSALANRFVRKPTHKISWSYQGILWWAGLRGAIAFALAIRNTTTTAQQMMLSTTLVIVIVTVLCFGGTTAAMLQLLGIR</sequence>
<feature type="transmembrane region" description="Helical" evidence="10">
    <location>
        <begin position="258"/>
        <end position="282"/>
    </location>
</feature>
<feature type="transmembrane region" description="Helical" evidence="10">
    <location>
        <begin position="6"/>
        <end position="22"/>
    </location>
</feature>
<keyword evidence="8 9" id="KW-0739">Sodium transport</keyword>
<dbReference type="AlphaFoldDB" id="A9UXI3"/>
<dbReference type="GO" id="GO:0098719">
    <property type="term" value="P:sodium ion import across plasma membrane"/>
    <property type="evidence" value="ECO:0000318"/>
    <property type="project" value="GO_Central"/>
</dbReference>
<keyword evidence="6 9" id="KW-0406">Ion transport</keyword>
<feature type="transmembrane region" description="Helical" evidence="10">
    <location>
        <begin position="327"/>
        <end position="352"/>
    </location>
</feature>
<feature type="transmembrane region" description="Helical" evidence="10">
    <location>
        <begin position="34"/>
        <end position="56"/>
    </location>
</feature>
<dbReference type="GO" id="GO:0051453">
    <property type="term" value="P:regulation of intracellular pH"/>
    <property type="evidence" value="ECO:0000318"/>
    <property type="project" value="GO_Central"/>
</dbReference>
<proteinExistence type="inferred from homology"/>
<evidence type="ECO:0000256" key="6">
    <source>
        <dbReference type="ARBA" id="ARBA00023065"/>
    </source>
</evidence>
<feature type="transmembrane region" description="Helical" evidence="10">
    <location>
        <begin position="140"/>
        <end position="165"/>
    </location>
</feature>
<evidence type="ECO:0000256" key="5">
    <source>
        <dbReference type="ARBA" id="ARBA00023053"/>
    </source>
</evidence>